<organism evidence="2 3">
    <name type="scientific">Sphingobium wenxiniae (strain DSM 21828 / CGMCC 1.7748 / JZ-1)</name>
    <dbReference type="NCBI Taxonomy" id="595605"/>
    <lineage>
        <taxon>Bacteria</taxon>
        <taxon>Pseudomonadati</taxon>
        <taxon>Pseudomonadota</taxon>
        <taxon>Alphaproteobacteria</taxon>
        <taxon>Sphingomonadales</taxon>
        <taxon>Sphingomonadaceae</taxon>
        <taxon>Sphingobium</taxon>
    </lineage>
</organism>
<dbReference type="PANTHER" id="PTHR43802:SF1">
    <property type="entry name" value="IP11341P-RELATED"/>
    <property type="match status" value="1"/>
</dbReference>
<dbReference type="Proteomes" id="UP000316624">
    <property type="component" value="Unassembled WGS sequence"/>
</dbReference>
<evidence type="ECO:0000313" key="3">
    <source>
        <dbReference type="Proteomes" id="UP000316624"/>
    </source>
</evidence>
<dbReference type="RefSeq" id="WP_145071901.1">
    <property type="nucleotide sequence ID" value="NZ_JACIIY010000009.1"/>
</dbReference>
<evidence type="ECO:0000313" key="2">
    <source>
        <dbReference type="EMBL" id="TWH96594.1"/>
    </source>
</evidence>
<protein>
    <submittedName>
        <fullName evidence="2">Enoyl-CoA hydratase</fullName>
    </submittedName>
</protein>
<keyword evidence="3" id="KW-1185">Reference proteome</keyword>
<dbReference type="Pfam" id="PF00378">
    <property type="entry name" value="ECH_1"/>
    <property type="match status" value="1"/>
</dbReference>
<comment type="similarity">
    <text evidence="1">Belongs to the enoyl-CoA hydratase/isomerase family.</text>
</comment>
<proteinExistence type="inferred from homology"/>
<comment type="caution">
    <text evidence="2">The sequence shown here is derived from an EMBL/GenBank/DDBJ whole genome shotgun (WGS) entry which is preliminary data.</text>
</comment>
<dbReference type="SUPFAM" id="SSF52096">
    <property type="entry name" value="ClpP/crotonase"/>
    <property type="match status" value="1"/>
</dbReference>
<dbReference type="PANTHER" id="PTHR43802">
    <property type="entry name" value="ENOYL-COA HYDRATASE"/>
    <property type="match status" value="1"/>
</dbReference>
<dbReference type="AlphaFoldDB" id="A0A562KMJ7"/>
<name>A0A562KMJ7_SPHWJ</name>
<sequence length="112" mass="12044">MAAVEFSTPGPGIGVITLNRPERMNAINREWIDDFHAICDALVNDRSAHAVVLTGAGKGFCSGFDLKAPHEFPEEPGGSVAAASPDFQERLASIPEKMLRAPPFFELRGSYG</sequence>
<dbReference type="EMBL" id="VLKK01000002">
    <property type="protein sequence ID" value="TWH96594.1"/>
    <property type="molecule type" value="Genomic_DNA"/>
</dbReference>
<dbReference type="InterPro" id="IPR001753">
    <property type="entry name" value="Enoyl-CoA_hydra/iso"/>
</dbReference>
<accession>A0A562KMJ7</accession>
<evidence type="ECO:0000256" key="1">
    <source>
        <dbReference type="ARBA" id="ARBA00005254"/>
    </source>
</evidence>
<dbReference type="CDD" id="cd06558">
    <property type="entry name" value="crotonase-like"/>
    <property type="match status" value="1"/>
</dbReference>
<gene>
    <name evidence="2" type="ORF">IQ35_00525</name>
</gene>
<dbReference type="InterPro" id="IPR029045">
    <property type="entry name" value="ClpP/crotonase-like_dom_sf"/>
</dbReference>
<dbReference type="GO" id="GO:0003824">
    <property type="term" value="F:catalytic activity"/>
    <property type="evidence" value="ECO:0007669"/>
    <property type="project" value="UniProtKB-ARBA"/>
</dbReference>
<reference evidence="2 3" key="1">
    <citation type="journal article" date="2015" name="Stand. Genomic Sci.">
        <title>Genomic Encyclopedia of Bacterial and Archaeal Type Strains, Phase III: the genomes of soil and plant-associated and newly described type strains.</title>
        <authorList>
            <person name="Whitman W.B."/>
            <person name="Woyke T."/>
            <person name="Klenk H.P."/>
            <person name="Zhou Y."/>
            <person name="Lilburn T.G."/>
            <person name="Beck B.J."/>
            <person name="De Vos P."/>
            <person name="Vandamme P."/>
            <person name="Eisen J.A."/>
            <person name="Garrity G."/>
            <person name="Hugenholtz P."/>
            <person name="Kyrpides N.C."/>
        </authorList>
    </citation>
    <scope>NUCLEOTIDE SEQUENCE [LARGE SCALE GENOMIC DNA]</scope>
    <source>
        <strain evidence="2 3">CGMCC 1.7748</strain>
    </source>
</reference>
<dbReference type="Gene3D" id="3.90.226.10">
    <property type="entry name" value="2-enoyl-CoA Hydratase, Chain A, domain 1"/>
    <property type="match status" value="1"/>
</dbReference>